<proteinExistence type="predicted"/>
<reference evidence="1" key="2">
    <citation type="submission" date="2020-11" db="EMBL/GenBank/DDBJ databases">
        <authorList>
            <person name="McCartney M.A."/>
            <person name="Auch B."/>
            <person name="Kono T."/>
            <person name="Mallez S."/>
            <person name="Becker A."/>
            <person name="Gohl D.M."/>
            <person name="Silverstein K.A.T."/>
            <person name="Koren S."/>
            <person name="Bechman K.B."/>
            <person name="Herman A."/>
            <person name="Abrahante J.E."/>
            <person name="Garbe J."/>
        </authorList>
    </citation>
    <scope>NUCLEOTIDE SEQUENCE</scope>
    <source>
        <strain evidence="1">Duluth1</strain>
        <tissue evidence="1">Whole animal</tissue>
    </source>
</reference>
<reference evidence="1" key="1">
    <citation type="journal article" date="2019" name="bioRxiv">
        <title>The Genome of the Zebra Mussel, Dreissena polymorpha: A Resource for Invasive Species Research.</title>
        <authorList>
            <person name="McCartney M.A."/>
            <person name="Auch B."/>
            <person name="Kono T."/>
            <person name="Mallez S."/>
            <person name="Zhang Y."/>
            <person name="Obille A."/>
            <person name="Becker A."/>
            <person name="Abrahante J.E."/>
            <person name="Garbe J."/>
            <person name="Badalamenti J.P."/>
            <person name="Herman A."/>
            <person name="Mangelson H."/>
            <person name="Liachko I."/>
            <person name="Sullivan S."/>
            <person name="Sone E.D."/>
            <person name="Koren S."/>
            <person name="Silverstein K.A.T."/>
            <person name="Beckman K.B."/>
            <person name="Gohl D.M."/>
        </authorList>
    </citation>
    <scope>NUCLEOTIDE SEQUENCE</scope>
    <source>
        <strain evidence="1">Duluth1</strain>
        <tissue evidence="1">Whole animal</tissue>
    </source>
</reference>
<protein>
    <submittedName>
        <fullName evidence="1">Uncharacterized protein</fullName>
    </submittedName>
</protein>
<sequence length="105" mass="12281">MLVEFKNGSGPLKNMAARGRDSIPYMVIEKPCEHSRSHNFCPIIMKLGQNIGFIRDLYKQRDETLTEPKNKLTRCYAKGKRDLRPNETSRFEANFHSRHFDKARP</sequence>
<comment type="caution">
    <text evidence="1">The sequence shown here is derived from an EMBL/GenBank/DDBJ whole genome shotgun (WGS) entry which is preliminary data.</text>
</comment>
<accession>A0A9D3YC14</accession>
<dbReference type="AlphaFoldDB" id="A0A9D3YC14"/>
<evidence type="ECO:0000313" key="1">
    <source>
        <dbReference type="EMBL" id="KAH3695569.1"/>
    </source>
</evidence>
<name>A0A9D3YC14_DREPO</name>
<gene>
    <name evidence="1" type="ORF">DPMN_083030</name>
</gene>
<evidence type="ECO:0000313" key="2">
    <source>
        <dbReference type="Proteomes" id="UP000828390"/>
    </source>
</evidence>
<dbReference type="Proteomes" id="UP000828390">
    <property type="component" value="Unassembled WGS sequence"/>
</dbReference>
<dbReference type="EMBL" id="JAIWYP010000016">
    <property type="protein sequence ID" value="KAH3695569.1"/>
    <property type="molecule type" value="Genomic_DNA"/>
</dbReference>
<organism evidence="1 2">
    <name type="scientific">Dreissena polymorpha</name>
    <name type="common">Zebra mussel</name>
    <name type="synonym">Mytilus polymorpha</name>
    <dbReference type="NCBI Taxonomy" id="45954"/>
    <lineage>
        <taxon>Eukaryota</taxon>
        <taxon>Metazoa</taxon>
        <taxon>Spiralia</taxon>
        <taxon>Lophotrochozoa</taxon>
        <taxon>Mollusca</taxon>
        <taxon>Bivalvia</taxon>
        <taxon>Autobranchia</taxon>
        <taxon>Heteroconchia</taxon>
        <taxon>Euheterodonta</taxon>
        <taxon>Imparidentia</taxon>
        <taxon>Neoheterodontei</taxon>
        <taxon>Myida</taxon>
        <taxon>Dreissenoidea</taxon>
        <taxon>Dreissenidae</taxon>
        <taxon>Dreissena</taxon>
    </lineage>
</organism>
<keyword evidence="2" id="KW-1185">Reference proteome</keyword>